<dbReference type="GO" id="GO:0007155">
    <property type="term" value="P:cell adhesion"/>
    <property type="evidence" value="ECO:0007669"/>
    <property type="project" value="InterPro"/>
</dbReference>
<dbReference type="Pfam" id="PF01297">
    <property type="entry name" value="ZnuA"/>
    <property type="match status" value="1"/>
</dbReference>
<accession>A0A1E5L5H7</accession>
<name>A0A1E5L5H7_9FIRM</name>
<evidence type="ECO:0000256" key="2">
    <source>
        <dbReference type="ARBA" id="ARBA00022448"/>
    </source>
</evidence>
<comment type="caution">
    <text evidence="4">The sequence shown here is derived from an EMBL/GenBank/DDBJ whole genome shotgun (WGS) entry which is preliminary data.</text>
</comment>
<dbReference type="SUPFAM" id="SSF53807">
    <property type="entry name" value="Helical backbone' metal receptor"/>
    <property type="match status" value="1"/>
</dbReference>
<evidence type="ECO:0000313" key="4">
    <source>
        <dbReference type="EMBL" id="OEH85385.1"/>
    </source>
</evidence>
<dbReference type="AlphaFoldDB" id="A0A1E5L5H7"/>
<organism evidence="4 5">
    <name type="scientific">Desulfuribacillus stibiiarsenatis</name>
    <dbReference type="NCBI Taxonomy" id="1390249"/>
    <lineage>
        <taxon>Bacteria</taxon>
        <taxon>Bacillati</taxon>
        <taxon>Bacillota</taxon>
        <taxon>Desulfuribacillia</taxon>
        <taxon>Desulfuribacillales</taxon>
        <taxon>Desulfuribacillaceae</taxon>
        <taxon>Desulfuribacillus</taxon>
    </lineage>
</organism>
<reference evidence="4 5" key="1">
    <citation type="submission" date="2016-09" db="EMBL/GenBank/DDBJ databases">
        <title>Desulfuribacillus arsenicus sp. nov., an obligately anaerobic, dissimilatory arsenic- and antimonate-reducing bacterium isolated from anoxic sediments.</title>
        <authorList>
            <person name="Abin C.A."/>
            <person name="Hollibaugh J.T."/>
        </authorList>
    </citation>
    <scope>NUCLEOTIDE SEQUENCE [LARGE SCALE GENOMIC DNA]</scope>
    <source>
        <strain evidence="4 5">MLFW-2</strain>
    </source>
</reference>
<evidence type="ECO:0000256" key="1">
    <source>
        <dbReference type="ARBA" id="ARBA00011028"/>
    </source>
</evidence>
<comment type="similarity">
    <text evidence="1">Belongs to the bacterial solute-binding protein 9 family.</text>
</comment>
<dbReference type="PANTHER" id="PTHR42953">
    <property type="entry name" value="HIGH-AFFINITY ZINC UPTAKE SYSTEM PROTEIN ZNUA-RELATED"/>
    <property type="match status" value="1"/>
</dbReference>
<proteinExistence type="inferred from homology"/>
<keyword evidence="5" id="KW-1185">Reference proteome</keyword>
<dbReference type="GO" id="GO:0030001">
    <property type="term" value="P:metal ion transport"/>
    <property type="evidence" value="ECO:0007669"/>
    <property type="project" value="InterPro"/>
</dbReference>
<dbReference type="RefSeq" id="WP_069702211.1">
    <property type="nucleotide sequence ID" value="NZ_MJAT01000022.1"/>
</dbReference>
<dbReference type="InterPro" id="IPR006129">
    <property type="entry name" value="AdhesinB"/>
</dbReference>
<dbReference type="Gene3D" id="3.40.50.1980">
    <property type="entry name" value="Nitrogenase molybdenum iron protein domain"/>
    <property type="match status" value="2"/>
</dbReference>
<keyword evidence="3" id="KW-0732">Signal</keyword>
<keyword evidence="2" id="KW-0813">Transport</keyword>
<dbReference type="OrthoDB" id="9810636at2"/>
<protein>
    <recommendedName>
        <fullName evidence="6">ABC transporter substrate-binding protein</fullName>
    </recommendedName>
</protein>
<evidence type="ECO:0000256" key="3">
    <source>
        <dbReference type="ARBA" id="ARBA00022729"/>
    </source>
</evidence>
<dbReference type="STRING" id="1390249.BHU72_04660"/>
<dbReference type="PANTHER" id="PTHR42953:SF3">
    <property type="entry name" value="HIGH-AFFINITY ZINC UPTAKE SYSTEM PROTEIN ZNUA"/>
    <property type="match status" value="1"/>
</dbReference>
<dbReference type="EMBL" id="MJAT01000022">
    <property type="protein sequence ID" value="OEH85385.1"/>
    <property type="molecule type" value="Genomic_DNA"/>
</dbReference>
<dbReference type="GO" id="GO:0046872">
    <property type="term" value="F:metal ion binding"/>
    <property type="evidence" value="ECO:0007669"/>
    <property type="project" value="InterPro"/>
</dbReference>
<dbReference type="Proteomes" id="UP000095255">
    <property type="component" value="Unassembled WGS sequence"/>
</dbReference>
<gene>
    <name evidence="4" type="ORF">BHU72_04660</name>
</gene>
<dbReference type="InterPro" id="IPR050492">
    <property type="entry name" value="Bact_metal-bind_prot9"/>
</dbReference>
<dbReference type="PRINTS" id="PR00691">
    <property type="entry name" value="ADHESINB"/>
</dbReference>
<sequence length="374" mass="42321">MMNGLVYNAINTKRRIRSVIMILVLLVGLVFAGCSNHANPTNNAQRESKSPESIDNNRNTLTVYTTTLANYEFTKVIGGEFVEVNNIVPVGVDSHDFEPSAQTMIGIAKADLVVYNGGGFELWIDKLHEAVGKESHVILLDTTQDMKLMESDEVHADDMHESDIDHKDDHEHGFLEELWHTVRGWFSDSHDHDHDAHDHGDFDPHVWLNPLLAIEQADKIAKTLAHIDPANAEYYQTNSMNLKQQLLDLDAEFENALNDMPNHKFFVSHKGYSYLAERYGLEQVAINGIHPGAEPSQKEIQTIIDEMKALGIQHLFFETTVSNKIANVIKDEIGADVLFLHPLENYTEQDIQNQETYFTLMRKNLGNLVMAFAE</sequence>
<dbReference type="InterPro" id="IPR006127">
    <property type="entry name" value="ZnuA-like"/>
</dbReference>
<evidence type="ECO:0000313" key="5">
    <source>
        <dbReference type="Proteomes" id="UP000095255"/>
    </source>
</evidence>
<evidence type="ECO:0008006" key="6">
    <source>
        <dbReference type="Google" id="ProtNLM"/>
    </source>
</evidence>